<dbReference type="EMBL" id="UINC01133051">
    <property type="protein sequence ID" value="SVD15746.1"/>
    <property type="molecule type" value="Genomic_DNA"/>
</dbReference>
<organism evidence="1">
    <name type="scientific">marine metagenome</name>
    <dbReference type="NCBI Taxonomy" id="408172"/>
    <lineage>
        <taxon>unclassified sequences</taxon>
        <taxon>metagenomes</taxon>
        <taxon>ecological metagenomes</taxon>
    </lineage>
</organism>
<reference evidence="1" key="1">
    <citation type="submission" date="2018-05" db="EMBL/GenBank/DDBJ databases">
        <authorList>
            <person name="Lanie J.A."/>
            <person name="Ng W.-L."/>
            <person name="Kazmierczak K.M."/>
            <person name="Andrzejewski T.M."/>
            <person name="Davidsen T.M."/>
            <person name="Wayne K.J."/>
            <person name="Tettelin H."/>
            <person name="Glass J.I."/>
            <person name="Rusch D."/>
            <person name="Podicherti R."/>
            <person name="Tsui H.-C.T."/>
            <person name="Winkler M.E."/>
        </authorList>
    </citation>
    <scope>NUCLEOTIDE SEQUENCE</scope>
</reference>
<sequence length="36" mass="4184">MLLVVVNLFERNKVISINIQQNANVIRTFRISITLL</sequence>
<proteinExistence type="predicted"/>
<gene>
    <name evidence="1" type="ORF">METZ01_LOCUS368600</name>
</gene>
<name>A0A382T103_9ZZZZ</name>
<dbReference type="AlphaFoldDB" id="A0A382T103"/>
<protein>
    <submittedName>
        <fullName evidence="1">Uncharacterized protein</fullName>
    </submittedName>
</protein>
<accession>A0A382T103</accession>
<evidence type="ECO:0000313" key="1">
    <source>
        <dbReference type="EMBL" id="SVD15746.1"/>
    </source>
</evidence>